<evidence type="ECO:0000313" key="2">
    <source>
        <dbReference type="Proteomes" id="UP000271098"/>
    </source>
</evidence>
<dbReference type="GO" id="GO:1902042">
    <property type="term" value="P:negative regulation of extrinsic apoptotic signaling pathway via death domain receptors"/>
    <property type="evidence" value="ECO:0007669"/>
    <property type="project" value="TreeGrafter"/>
</dbReference>
<dbReference type="PANTHER" id="PTHR13088:SF3">
    <property type="entry name" value="FAS APOPTOTIC INHIBITORY MOLECULE 1"/>
    <property type="match status" value="1"/>
</dbReference>
<dbReference type="Gene3D" id="2.40.128.180">
    <property type="match status" value="1"/>
</dbReference>
<dbReference type="Pfam" id="PF06905">
    <property type="entry name" value="FAIM1"/>
    <property type="match status" value="1"/>
</dbReference>
<dbReference type="AlphaFoldDB" id="A0A183E5V9"/>
<organism evidence="3">
    <name type="scientific">Gongylonema pulchrum</name>
    <dbReference type="NCBI Taxonomy" id="637853"/>
    <lineage>
        <taxon>Eukaryota</taxon>
        <taxon>Metazoa</taxon>
        <taxon>Ecdysozoa</taxon>
        <taxon>Nematoda</taxon>
        <taxon>Chromadorea</taxon>
        <taxon>Rhabditida</taxon>
        <taxon>Spirurina</taxon>
        <taxon>Spiruromorpha</taxon>
        <taxon>Spiruroidea</taxon>
        <taxon>Gongylonematidae</taxon>
        <taxon>Gongylonema</taxon>
    </lineage>
</organism>
<dbReference type="InterPro" id="IPR038513">
    <property type="entry name" value="FAIM1_dom_sf"/>
</dbReference>
<evidence type="ECO:0000313" key="3">
    <source>
        <dbReference type="WBParaSite" id="GPUH_0001637201-mRNA-1"/>
    </source>
</evidence>
<dbReference type="PANTHER" id="PTHR13088">
    <property type="entry name" value="FAS APOPTOTIC INHIBITORY MOLECULE FAIM"/>
    <property type="match status" value="1"/>
</dbReference>
<dbReference type="FunFam" id="2.40.128.180:FF:000001">
    <property type="entry name" value="Fas apoptotic inhibitory molecule 1"/>
    <property type="match status" value="1"/>
</dbReference>
<proteinExistence type="predicted"/>
<dbReference type="InterPro" id="IPR010695">
    <property type="entry name" value="FAIM1"/>
</dbReference>
<accession>A0A183E5V9</accession>
<reference evidence="1 2" key="2">
    <citation type="submission" date="2018-11" db="EMBL/GenBank/DDBJ databases">
        <authorList>
            <consortium name="Pathogen Informatics"/>
        </authorList>
    </citation>
    <scope>NUCLEOTIDE SEQUENCE [LARGE SCALE GENOMIC DNA]</scope>
</reference>
<dbReference type="Proteomes" id="UP000271098">
    <property type="component" value="Unassembled WGS sequence"/>
</dbReference>
<keyword evidence="2" id="KW-1185">Reference proteome</keyword>
<dbReference type="WBParaSite" id="GPUH_0001637201-mRNA-1">
    <property type="protein sequence ID" value="GPUH_0001637201-mRNA-1"/>
    <property type="gene ID" value="GPUH_0001637201"/>
</dbReference>
<dbReference type="OrthoDB" id="6262731at2759"/>
<dbReference type="EMBL" id="UYRT01083634">
    <property type="protein sequence ID" value="VDN27714.1"/>
    <property type="molecule type" value="Genomic_DNA"/>
</dbReference>
<sequence length="125" mass="14417">MSEAQDIVAVWSVPLQDRVHKIEFEHGTTSGKRVIRVDGEEILRKDWMFKLVGKVLFTIGKFKCAISVEALGTFAYEYTLEVNGKTYEKFREELSRKLQSWTTVLDGEDTRICLGPAKFSLFIFF</sequence>
<name>A0A183E5V9_9BILA</name>
<gene>
    <name evidence="1" type="ORF">GPUH_LOCUS16352</name>
</gene>
<protein>
    <submittedName>
        <fullName evidence="3">Fas apoptotic inhibitory molecule 1</fullName>
    </submittedName>
</protein>
<evidence type="ECO:0000313" key="1">
    <source>
        <dbReference type="EMBL" id="VDN27714.1"/>
    </source>
</evidence>
<reference evidence="3" key="1">
    <citation type="submission" date="2016-06" db="UniProtKB">
        <authorList>
            <consortium name="WormBaseParasite"/>
        </authorList>
    </citation>
    <scope>IDENTIFICATION</scope>
</reference>